<protein>
    <submittedName>
        <fullName evidence="1">Uncharacterized protein</fullName>
    </submittedName>
</protein>
<dbReference type="VEuPathDB" id="FungiDB:PYU1_G008620"/>
<evidence type="ECO:0000313" key="1">
    <source>
        <dbReference type="EnsemblProtists" id="PYU1_T008637"/>
    </source>
</evidence>
<evidence type="ECO:0000313" key="2">
    <source>
        <dbReference type="Proteomes" id="UP000019132"/>
    </source>
</evidence>
<accession>K3WUJ0</accession>
<sequence>MEAFCLGCFKEASVVVLSRVGWILGFFLPALTSNPDRSCESKLSASSHSFSDKSVVANAIIAAFAMTWTSWRTSSAASSMFAKKPPLRPSRVKESANGASKQFSGVVVAHLDGTQVQATADQLAHAIPNDAEKREPWQFYCM</sequence>
<reference evidence="1" key="3">
    <citation type="submission" date="2015-02" db="UniProtKB">
        <authorList>
            <consortium name="EnsemblProtists"/>
        </authorList>
    </citation>
    <scope>IDENTIFICATION</scope>
    <source>
        <strain evidence="1">DAOM BR144</strain>
    </source>
</reference>
<dbReference type="HOGENOM" id="CLU_1820907_0_0_1"/>
<dbReference type="Proteomes" id="UP000019132">
    <property type="component" value="Unassembled WGS sequence"/>
</dbReference>
<dbReference type="EMBL" id="GL376558">
    <property type="status" value="NOT_ANNOTATED_CDS"/>
    <property type="molecule type" value="Genomic_DNA"/>
</dbReference>
<name>K3WUJ0_GLOUD</name>
<proteinExistence type="predicted"/>
<dbReference type="InParanoid" id="K3WUJ0"/>
<reference evidence="2" key="1">
    <citation type="journal article" date="2010" name="Genome Biol.">
        <title>Genome sequence of the necrotrophic plant pathogen Pythium ultimum reveals original pathogenicity mechanisms and effector repertoire.</title>
        <authorList>
            <person name="Levesque C.A."/>
            <person name="Brouwer H."/>
            <person name="Cano L."/>
            <person name="Hamilton J.P."/>
            <person name="Holt C."/>
            <person name="Huitema E."/>
            <person name="Raffaele S."/>
            <person name="Robideau G.P."/>
            <person name="Thines M."/>
            <person name="Win J."/>
            <person name="Zerillo M.M."/>
            <person name="Beakes G.W."/>
            <person name="Boore J.L."/>
            <person name="Busam D."/>
            <person name="Dumas B."/>
            <person name="Ferriera S."/>
            <person name="Fuerstenberg S.I."/>
            <person name="Gachon C.M."/>
            <person name="Gaulin E."/>
            <person name="Govers F."/>
            <person name="Grenville-Briggs L."/>
            <person name="Horner N."/>
            <person name="Hostetler J."/>
            <person name="Jiang R.H."/>
            <person name="Johnson J."/>
            <person name="Krajaejun T."/>
            <person name="Lin H."/>
            <person name="Meijer H.J."/>
            <person name="Moore B."/>
            <person name="Morris P."/>
            <person name="Phuntmart V."/>
            <person name="Puiu D."/>
            <person name="Shetty J."/>
            <person name="Stajich J.E."/>
            <person name="Tripathy S."/>
            <person name="Wawra S."/>
            <person name="van West P."/>
            <person name="Whitty B.R."/>
            <person name="Coutinho P.M."/>
            <person name="Henrissat B."/>
            <person name="Martin F."/>
            <person name="Thomas P.D."/>
            <person name="Tyler B.M."/>
            <person name="De Vries R.P."/>
            <person name="Kamoun S."/>
            <person name="Yandell M."/>
            <person name="Tisserat N."/>
            <person name="Buell C.R."/>
        </authorList>
    </citation>
    <scope>NUCLEOTIDE SEQUENCE</scope>
    <source>
        <strain evidence="2">DAOM:BR144</strain>
    </source>
</reference>
<dbReference type="AlphaFoldDB" id="K3WUJ0"/>
<dbReference type="EnsemblProtists" id="PYU1_T008637">
    <property type="protein sequence ID" value="PYU1_T008637"/>
    <property type="gene ID" value="PYU1_G008620"/>
</dbReference>
<reference evidence="2" key="2">
    <citation type="submission" date="2010-04" db="EMBL/GenBank/DDBJ databases">
        <authorList>
            <person name="Buell R."/>
            <person name="Hamilton J."/>
            <person name="Hostetler J."/>
        </authorList>
    </citation>
    <scope>NUCLEOTIDE SEQUENCE [LARGE SCALE GENOMIC DNA]</scope>
    <source>
        <strain evidence="2">DAOM:BR144</strain>
    </source>
</reference>
<keyword evidence="2" id="KW-1185">Reference proteome</keyword>
<organism evidence="1 2">
    <name type="scientific">Globisporangium ultimum (strain ATCC 200006 / CBS 805.95 / DAOM BR144)</name>
    <name type="common">Pythium ultimum</name>
    <dbReference type="NCBI Taxonomy" id="431595"/>
    <lineage>
        <taxon>Eukaryota</taxon>
        <taxon>Sar</taxon>
        <taxon>Stramenopiles</taxon>
        <taxon>Oomycota</taxon>
        <taxon>Peronosporomycetes</taxon>
        <taxon>Pythiales</taxon>
        <taxon>Pythiaceae</taxon>
        <taxon>Globisporangium</taxon>
    </lineage>
</organism>